<dbReference type="RefSeq" id="WP_161024589.1">
    <property type="nucleotide sequence ID" value="NZ_WWCJ01000003.1"/>
</dbReference>
<feature type="transmembrane region" description="Helical" evidence="1">
    <location>
        <begin position="57"/>
        <end position="80"/>
    </location>
</feature>
<keyword evidence="1" id="KW-1133">Transmembrane helix</keyword>
<evidence type="ECO:0000313" key="3">
    <source>
        <dbReference type="Proteomes" id="UP000448575"/>
    </source>
</evidence>
<dbReference type="EMBL" id="WWCJ01000003">
    <property type="protein sequence ID" value="MYN01579.1"/>
    <property type="molecule type" value="Genomic_DNA"/>
</dbReference>
<feature type="transmembrane region" description="Helical" evidence="1">
    <location>
        <begin position="92"/>
        <end position="109"/>
    </location>
</feature>
<comment type="caution">
    <text evidence="2">The sequence shown here is derived from an EMBL/GenBank/DDBJ whole genome shotgun (WGS) entry which is preliminary data.</text>
</comment>
<reference evidence="2 3" key="1">
    <citation type="submission" date="2019-12" db="EMBL/GenBank/DDBJ databases">
        <title>Novel species isolated from a subtropical stream in China.</title>
        <authorList>
            <person name="Lu H."/>
        </authorList>
    </citation>
    <scope>NUCLEOTIDE SEQUENCE [LARGE SCALE GENOMIC DNA]</scope>
    <source>
        <strain evidence="2 3">DS3</strain>
    </source>
</reference>
<dbReference type="Proteomes" id="UP000448575">
    <property type="component" value="Unassembled WGS sequence"/>
</dbReference>
<evidence type="ECO:0000256" key="1">
    <source>
        <dbReference type="SAM" id="Phobius"/>
    </source>
</evidence>
<keyword evidence="1" id="KW-0812">Transmembrane</keyword>
<evidence type="ECO:0000313" key="2">
    <source>
        <dbReference type="EMBL" id="MYN01579.1"/>
    </source>
</evidence>
<accession>A0A6N9HDU7</accession>
<proteinExistence type="predicted"/>
<keyword evidence="3" id="KW-1185">Reference proteome</keyword>
<organism evidence="2 3">
    <name type="scientific">Pseudoduganella guangdongensis</name>
    <dbReference type="NCBI Taxonomy" id="2692179"/>
    <lineage>
        <taxon>Bacteria</taxon>
        <taxon>Pseudomonadati</taxon>
        <taxon>Pseudomonadota</taxon>
        <taxon>Betaproteobacteria</taxon>
        <taxon>Burkholderiales</taxon>
        <taxon>Oxalobacteraceae</taxon>
        <taxon>Telluria group</taxon>
        <taxon>Pseudoduganella</taxon>
    </lineage>
</organism>
<gene>
    <name evidence="2" type="ORF">GTP41_05655</name>
</gene>
<sequence>MERSALPALLLTLLLGLLMQGMLAGLHFASSRAEWVCRTFYLVALLLNLLAVRRLNPATLSAAVLPLAPIVMAVALTYFAASDAQAPTQLTLLLLPIVHGAAAGCMLLLPQGDDEG</sequence>
<keyword evidence="1" id="KW-0472">Membrane</keyword>
<dbReference type="AlphaFoldDB" id="A0A6N9HDU7"/>
<name>A0A6N9HDU7_9BURK</name>
<protein>
    <submittedName>
        <fullName evidence="2">Uncharacterized protein</fullName>
    </submittedName>
</protein>